<protein>
    <submittedName>
        <fullName evidence="1">Nuclear transport factor 2 family protein</fullName>
    </submittedName>
</protein>
<organism evidence="1 2">
    <name type="scientific">Parazoarcus communis SWub3 = DSM 12120</name>
    <dbReference type="NCBI Taxonomy" id="1121029"/>
    <lineage>
        <taxon>Bacteria</taxon>
        <taxon>Pseudomonadati</taxon>
        <taxon>Pseudomonadota</taxon>
        <taxon>Betaproteobacteria</taxon>
        <taxon>Rhodocyclales</taxon>
        <taxon>Zoogloeaceae</taxon>
        <taxon>Parazoarcus</taxon>
    </lineage>
</organism>
<evidence type="ECO:0000313" key="2">
    <source>
        <dbReference type="Proteomes" id="UP000248259"/>
    </source>
</evidence>
<dbReference type="OrthoDB" id="8635217at2"/>
<dbReference type="Gene3D" id="3.10.450.50">
    <property type="match status" value="1"/>
</dbReference>
<reference evidence="1 2" key="1">
    <citation type="submission" date="2018-06" db="EMBL/GenBank/DDBJ databases">
        <title>Azoarcus communis strain SWub3 genome.</title>
        <authorList>
            <person name="Zorraquino Salvo V."/>
            <person name="Toubiana D."/>
            <person name="Blumwald E."/>
        </authorList>
    </citation>
    <scope>NUCLEOTIDE SEQUENCE [LARGE SCALE GENOMIC DNA]</scope>
    <source>
        <strain evidence="1 2">SWub3</strain>
    </source>
</reference>
<dbReference type="RefSeq" id="WP_110527740.1">
    <property type="nucleotide sequence ID" value="NZ_QKOE01000016.1"/>
</dbReference>
<proteinExistence type="predicted"/>
<comment type="caution">
    <text evidence="1">The sequence shown here is derived from an EMBL/GenBank/DDBJ whole genome shotgun (WGS) entry which is preliminary data.</text>
</comment>
<name>A0A323UVF4_9RHOO</name>
<evidence type="ECO:0000313" key="1">
    <source>
        <dbReference type="EMBL" id="PZA15246.1"/>
    </source>
</evidence>
<dbReference type="SUPFAM" id="SSF54427">
    <property type="entry name" value="NTF2-like"/>
    <property type="match status" value="1"/>
</dbReference>
<dbReference type="InterPro" id="IPR032710">
    <property type="entry name" value="NTF2-like_dom_sf"/>
</dbReference>
<sequence>MHDAPMPIIADNDYAKSAAEIVDTYLRTLMIPDPEGARRFISPTLRIRFTGGREMHDPAECAAFNAGRYAWVKKRYERIEVVCGASAEEAIVYSLGTLYGAWPDGSPFEGNRYVDRYVVRDGLITEMQVWNDSAEWLLTRSGLEG</sequence>
<dbReference type="EMBL" id="QKOE01000016">
    <property type="protein sequence ID" value="PZA15246.1"/>
    <property type="molecule type" value="Genomic_DNA"/>
</dbReference>
<keyword evidence="2" id="KW-1185">Reference proteome</keyword>
<accession>A0A323UVF4</accession>
<dbReference type="AlphaFoldDB" id="A0A323UVF4"/>
<dbReference type="Proteomes" id="UP000248259">
    <property type="component" value="Unassembled WGS sequence"/>
</dbReference>
<gene>
    <name evidence="1" type="ORF">DNK49_18055</name>
</gene>